<proteinExistence type="predicted"/>
<gene>
    <name evidence="2" type="ORF">Ray17_21</name>
</gene>
<organism evidence="2 3">
    <name type="scientific">Bacillus phage Ray17</name>
    <dbReference type="NCBI Taxonomy" id="2315627"/>
    <lineage>
        <taxon>Viruses</taxon>
        <taxon>Duplodnaviria</taxon>
        <taxon>Heunggongvirae</taxon>
        <taxon>Uroviricota</taxon>
        <taxon>Caudoviricetes</taxon>
        <taxon>Trautnerviridae</taxon>
        <taxon>Polsinellivirinae</taxon>
        <taxon>Splendidredvirus</taxon>
        <taxon>Splendidredvirus ray17</taxon>
    </lineage>
</organism>
<protein>
    <submittedName>
        <fullName evidence="2">Uncharacterized protein</fullName>
    </submittedName>
</protein>
<feature type="coiled-coil region" evidence="1">
    <location>
        <begin position="78"/>
        <end position="112"/>
    </location>
</feature>
<keyword evidence="3" id="KW-1185">Reference proteome</keyword>
<keyword evidence="1" id="KW-0175">Coiled coil</keyword>
<dbReference type="EMBL" id="MH752385">
    <property type="protein sequence ID" value="AYD80922.1"/>
    <property type="molecule type" value="Genomic_DNA"/>
</dbReference>
<reference evidence="3" key="1">
    <citation type="submission" date="2018-08" db="EMBL/GenBank/DDBJ databases">
        <authorList>
            <person name="Showalter R."/>
            <person name="Adat I."/>
            <person name="Raab R."/>
            <person name="Temple L."/>
        </authorList>
    </citation>
    <scope>NUCLEOTIDE SEQUENCE [LARGE SCALE GENOMIC DNA]</scope>
</reference>
<accession>A0A386K851</accession>
<dbReference type="Proteomes" id="UP000281415">
    <property type="component" value="Segment"/>
</dbReference>
<sequence>MKKELTIEEKYSQQCNNPFYQEVDAKDQEIKEQQWMKAAKKYPRPFSPDDWTPQELLTHFLQENYDQRVYGVALGQKLEDSERETESLKRENEVLREKVAELEEIINELSELS</sequence>
<evidence type="ECO:0000256" key="1">
    <source>
        <dbReference type="SAM" id="Coils"/>
    </source>
</evidence>
<name>A0A386K851_9CAUD</name>
<evidence type="ECO:0000313" key="3">
    <source>
        <dbReference type="Proteomes" id="UP000281415"/>
    </source>
</evidence>
<evidence type="ECO:0000313" key="2">
    <source>
        <dbReference type="EMBL" id="AYD80922.1"/>
    </source>
</evidence>